<dbReference type="GeneID" id="106589788"/>
<evidence type="ECO:0000256" key="13">
    <source>
        <dbReference type="ARBA" id="ARBA00023203"/>
    </source>
</evidence>
<dbReference type="SMART" id="SM00033">
    <property type="entry name" value="CH"/>
    <property type="match status" value="2"/>
</dbReference>
<proteinExistence type="predicted"/>
<feature type="coiled-coil region" evidence="17">
    <location>
        <begin position="4944"/>
        <end position="4978"/>
    </location>
</feature>
<dbReference type="InterPro" id="IPR043197">
    <property type="entry name" value="Plakin"/>
</dbReference>
<dbReference type="InterPro" id="IPR011992">
    <property type="entry name" value="EF-hand-dom_pair"/>
</dbReference>
<keyword evidence="5" id="KW-1003">Cell membrane</keyword>
<feature type="compositionally biased region" description="Polar residues" evidence="18">
    <location>
        <begin position="7521"/>
        <end position="7532"/>
    </location>
</feature>
<evidence type="ECO:0000256" key="11">
    <source>
        <dbReference type="ARBA" id="ARBA00022837"/>
    </source>
</evidence>
<keyword evidence="17" id="KW-0175">Coiled coil</keyword>
<dbReference type="PANTHER" id="PTHR23169:SF24">
    <property type="entry name" value="DYSTONIN"/>
    <property type="match status" value="1"/>
</dbReference>
<dbReference type="InterPro" id="IPR001589">
    <property type="entry name" value="Actinin_actin-bd_CS"/>
</dbReference>
<keyword evidence="10" id="KW-0677">Repeat</keyword>
<protein>
    <submittedName>
        <fullName evidence="24">Dystonin isoform X32</fullName>
    </submittedName>
</protein>
<evidence type="ECO:0000256" key="18">
    <source>
        <dbReference type="SAM" id="MobiDB-lite"/>
    </source>
</evidence>
<sequence length="7998" mass="896571">MIAAAFLVLLRPYSIQVVLLLLLLLLGTIATILFFCCWHRRLRNGKHPIKSVLSGRSRSREAGLRTHHFRSEGFRHSPRHARRARARVAEEKPLVEIPQSDHQSDSSTNVRKRKVKKRVLPDFYHSVQVTPTRKPSSGSGNASLHCSMSSSADFSDEDDYSLKSGSVSPAPGDTLPWNLPRHERHKRQIQGGSVLDPAERAVLRIADERDRVQKKTFTKWINQHLLKVRKHVNDLYEDLRDGHNLISLLEVLTGQSLPRERDFLKTLRLVSSAEACAVEQHGHEQDDDKGPREKGRMRFHRLQNVQIALDFLKRRQVKLVNIRNDDITDGNPKLTLGLIWTIILHFQISEIHVCGESEDMTAKERLLMWSQQMTEGYVGVRCDNFTSSWRDGRLFNAIIHKYRPDLVDMARVSGQTSRSNLEQAFSVAERLGVARLLDPEDVDVQTPDEKSVITYVSTLYDVFPKVPDGVDGINANDVDIKWVEYQNMVNYLSQWLKHNVAVMSDRAFPNNPVELKALYTQYLQFKENEIPLKETEKSKIKHLYKMLEVWIEFGRIQLPQGYHPNDVEKEWGKLIVAMLEREKSLRPEVDRLEMLQQIATRVQRDCVNGEDKLALARAALQSDAKRLESGVQFQNEAETAGHLLECENLLRQQVVDIQILLDGKYYYSDQLVQRVSRLRDDLLGLRAECSSVYRQGRTLTAQQTTMMISGITQSLNSGFTSSNLNSSLTPGGLETPGSTFTSILTPGLTPALSPAMTPGGMQPSSVQAYMGGGGVGMAPGDLQHLKQMQIRKPLCKSLLVDPNMTEDEVNINFVQDLINWVEEMQVQLDRGDWGSDLPSVETHLENHKGVHRAIEEFQMSLKEAKLSEIQMTQKLSYSEKLGKLETQYGKLLNCSRERQKNLESLHDFVSRATMELIWLNEKEEEEVAFDWSDLNGNISKKRQYHSDLMRELDEKEEVIKSVQDRAENLLQENHPARLTIEAYKAAMQTQWSWILQLCSCVEQHLKDNTVYFEFFNNAKESTDYLKSLQGDIQRKYCCDRTSSVHKLEDHIQESMDEKEQLLQYRSTVAGLVGKAKAIVQLKPRNPDTPVRSSIPIKAICDYRQIEITIYKDDECVLASNSHRAKWKVISPSGNEAMVPSVCFTVPPPNKEAVDQASRIEQLYQNVLALWHHSHIKMKSVVSWHYLMADVRAIRDWNVSSIKTMLPGEHQQVLSNLQSHFEDFLEDSKESEVFTVADCSQLEREVLACKDYYEELLKSAEREEHEESVYNLYISEVRNFRMRLEAQEEHLIRQIRTPLDRDDLEQSVLRITEQEKKKAELDQLKDDLETMKEKCETFFRQAGASPAVPTLSSDLNVLIQSMSQVYSMSAIYLEKLKTVSLVVRHSQSAEALVKLYEAKLSEEDAVNSDLKSIDTVVSTLKQWRSEIDDQREIFHDLEDGLQKARGISERMFKAHNERDFDLDWHKEKADQLEERWNNVHSQIESRLRDLEGISKSLKYYKDSYGSLDEWVREMEAAQLKTQEKQPEDSKALAELVNQQKVLVAEMEQKQSRIDECQKYSEQYSSSAKDYELQLLTYRAMVDSQHKSPLKRRRMQNSADAIVQEFMDLRTRYTAVVTSMTQYVKFASETLKRAEGEERSVDEEKKEHGDKVSKLLSWMSSVKPGQNKDGKDSTEASSKPQVSMEEMATKKEKIAEALRTTQLMLSKHSDKMTEEEKQEAKEQLKSLHQAYSDLAQQCSDQTPSAEQEFQTIEGVLEVGSIEVYSVFSSVQSGMIDHTTGLSLLEAQLITSGLVLPQFRMCLELDEAFHHNLIDEATSKQLRELNEANRSILSPPFSSEPLPVMAALREGAVSERLAMKVIEIQLATGGLRVSYTGDILTLERAFQFGLIPAPLYVKLLERQNTWKDLINPGTAEKVSLTQLVQRSVVDEETGLRLLPVKKSHNGSIELTSGREISVLRAVHEGLIDRETTLRLLGAQLFAGGIADPKTGCKLTVEQALSEGLIDQDTASGILSQQAQNGGIVNPQNGKRLTLDEAVQCDLMSFSSALLVLEKQKGLMGLLWPHSGEILTVSTSLRHKIITSQLAFKLLSNRQNIASLYIPEYSEVVDINSATQNGFIDVHTAEVLKTIEIPDVFPDVDDLNDRFSNWLMLRELQIGGSHRTTDDNEIDYENINTPSPIEAKQLFISYLTMNSYMDPKSGQRLLIFDGQLTKMAELLVDISVETTENQVYSTGPGNATFEDMSLKEDISEDSEMSFDSNTEDFGYLHINEETDGTMKDHHASNFFKEEESDYKQSDSKAFSNNVVKVVAHDGTEDSPSAIDCVNNTTQPDSDISIYQRNTSSISLASIGIDQESSDNQSKETFTGSSATQTPSTDMSLPSGAQDCKMMIAHNFTEKLSSSVKSTRLHDSVLSDGTSPFEIGLETSDKALYNQPIGESATHAMSESSTRTKSCSVSGKDISLLAQRVTDEASVAVHSEKNAGQPKDNVLSNSIYQKTRHGTSPSSFEIGVETSEIPSDYQPQETVNGVSASETVLESSAPPRLCLVNDTDMRLSSCAKDSKKVVAKGLTEEASVEVSSFKNTSTSPALTEIGLVTSETYSDNQPKDTANGGSATQTIVESSTPRFCSIDSEKTIQQSDSEANVSKKKKINNTSIVPFEIDVETSHINSDNQQQEALTFNEGSATQIILERSTHPLLCSVNDTDRSFPSAAPDSKRMPAQKEYSSSENNAQHSKMEVAHGFTDKSSISIDSEKNIRQPSFEMGVVSDRIYQTNTMNTSPTPFKMDSETDIASDNQPKGTFNGRSATQTVLKSFTLCSGKDTGLPLASVAQGSPQRPTYPVTPGCETDKDTNFETSLLATALTDTLDTTTAFPCTEEVVWDNDDERGLATHLLRPQVEEGGILYIISEKCCDLDAPFDKGLVDEETVLEVSALQLHKGDVLEEERSTVATLKEAVSNGSISSQIALQIMEQHSLLGGVHDPKSGCTISVSEALDSAKIDDDLAEKFLHKDPVHKAIIHPDRHCTHSISYSQSLGLIDNDEAENIREHQTEKKLSVLVLDDSDEEEWVEKRDGHAWEDLYAEGSKEQNCDSQKALLPSFTVSHGPVCRQIISPILSDQVIEGRVIHELETTSSLREDSASHAPTSPLSDMVPGSRNSIQNDISSNRSSSLSLSDSGDSGAPQRQAEELTQTEEDGSSSLRRDTDLSCEAVGFTPGDGQLGAGYREIVGDQTVCPVQSDSGVSCSSHSDLLSDERKMENTVQPPASQLVKESDRRIDSSSPRDLSGDVTSTVSGDVGVSGDKTVGDGVSSFNTVSPQRPLVKSERDVGGEIEPTSSQNGHSHSNPTVQKKTPVQLTNLSDLAIVSSVHSIKSGSDNKDSYDIGDQEQLQTAPIKEISSTITPDTTLTDKHLPNSNANVEAKANDRVESSRSGDSKPGRQEGSSDDGLSQITDQATSQTGQTSSNDTSSLSVSKMTPGNPLKAKEPGMRSDVKQDKCGSVENHPQPMAVNAQPDSHSNTPSTSEITSGHLVKPGLGSDLTCRQNQCGADENHPHLMTVDVPPDSMTHDSVPPPALAIYTALRSGLDELVRMRVEGADVDDLQKAETQAVENIINLIQDNTQSHGRGFGEFGEETDAAPGLMKSSSPDLLRDLLKQEALHSGKTSPEEEEGEPLHEETPPSDMTQIQSRLLQVLQRVSSSQDPAMFRDVIGTLSSILGGAPHEDRPHNLEIIQEEGSSDEAECAVADSMEAPDLCQSTEVETISDTGNAEAVQSKVKQQYSTQDYLECVGRLQDHADVLEEIRNVLSSQQGSLSNNMEELHSHLDESQSLEAHLSTLAGFLTRDLDITKQLLKSASELVPTHIHQDLASAFRELQTVFADICQMSAENNYALRLAIDTGKAQLKSTYQDLLSTLDRLSGCIYDNSEMACNLDILNTFDVDTVKDMIQKNKGMETNLSVTHRHLEDTAFDIQYFISEHAQFLSPAQSRHLLKSLSATQRAFKEQTERVAKQRRTLESHLEIREDESQQKYMEDKEKVFSDKLQELCDNLTNTENRLIGHQQQTKGAASVEDLQHVQQEHQALQKDILTNGSALNEVISSTKKFLDENRSKLTPDQIIAIESKLEDAKSKVKLINQRAEESRKDLEKSVTTAIKQETEKEVAVEQLEESKNKIESLLDWINNMGNEKGMGGEQTDHMGIQNGNMPLESETSAKNILGEDDDPNGNNGNAFQTTENDTEGQATVKTPEQDLEKQYDRVKARHQEILSQQQELIMATQSAQALLDHQAHALSPTDKDKLQRDIQELKGRYDSSLTQAEQQMKQVVQVQEELKKFQGDCEEFEGWLQQAEGEVEELGAPAGALNDLTEKLQRQKSFSEDVISHKGDLRFITISGQKVLDVAKACGRLDPGGKDAQLEVDTTATCAAVKEKLDSAAGRFKALHSQCNDLGNNLRDVVDKYKKYEDSAAGLLKWLNNSEEDARRQQSEAIAADPQTLQKQLEDTKGLQGQTTGRQTAVETLRKTADSLVTAQGDLLTNQDHIHETVDDIVERYDNLSKSVSDRNEKLQITLTRSLSVQDGLDEMMRWMEGVEESVKEKGQVLLDSAAIGDVLSKEAALEQDISSRQSSISAMKAKVNKFVETADPAAAALLQSKMDTLSQRFSDACDKHKYKQCQLEQLKDKVEEFEKTTEKVQQFVLKRSQALSETDGPGKNVNELSQLMQDTNTELAEHAKDVEMLQMLSKELANMGPEGSKAQIQSKMDNLSNTFNAFKNTVKEKEEEVSSCQDQLGDFRAAAGALRTWLEETTEKVPVVQPTSSEQSLAKDLQRVNALMEEWTTKGSAVQDINSKGSALCSLISVLTSPAKTKMSHKSAVTNSDGPGNHAYLTNKELMVVQQNMSYINEGHKSLGEVLKGRAAELSVLVQEVTEVQKETDTMITWLQDMKKTAASWNSASTEKDTMKTQLEQQKAFEEDMKQKREQLQKLREKLLHLIEKHPDSPEAAKWKQMLSQIDAAWADVSGSVEDRKQCLEESNRNLDVFQTTETQLRQWLSEKDMMLSVLGPLSMDPNMLNTQKQQVQILLNEFDSRKPQFDQLHEAAAAILSTSGKQDPSSGGKVVKDQLATITQKWQGLTGQLGQRAGLIDQAVGKSSQFQDLLMSLSQSAASLETRLNSQQALSSQPDVVKKQLEEANTISGQLREERKRLKEAETLCSELSTLVTEDYLKAGLDRQLEGVNKPFKQLEDKAGKRIQQLNSTFASSQQFHQTSKDFQGWMNEKLEEQSKLQAISAQVETLRQSLEEQSALQKALSEHEEPYSTIIREGETLLQNTDGAEKMAMQGQLATLRSNWDDVKKSSAERQDKLQGALQRAQKYHEHAEKLQSWVQECEAREGSVRLSVDPAEVESSISQLTAIQKDVDKHRGLVEQLNTAADSLLEVANADTETVREEKAAIGQSVDRVTEGVQNKRESLEKISQRLKEFNDTHNDAKGQLAGAKKQLDAHTSLGVQAYSNKNLTNMKAQQKSLDGVNTQVEHLKSLAQGLVADVPEADGVTDLLLQADSLEKEHGSLSKDVGETCSTLEGKLQGIGQFQTNIREMFTRFADLDDELDSMASVSRDLITLKEQQGGIKDFVEKLQELMADTARGGDSCKKMLETEASPDLLGLKRDLDALSKQCGKLMDRAKGRGEEVGSTLTRLDELYSKLQQFTNKLGGAEVKEEGQGSVGMETDVINQQLEAFKVFQKEVDPLQSQLQDINWLGQGLIQNADKGTSTKGLELDLEDVNTRWNTLNNKIAERSAQLHEALLHCGRFQDALESLLSWLTDTEDLVSNQKHPSAEFKVVKAQIQEQILLQRLLDDRRPTVELIKKEGGKVAELGAESVDKEKVGKEIECLGQRWDALLKKAENRHKQLKSILVVAQQFHETLEPLSEWLSATEKHLAKAEPIGTQTSKLEEQISQHKVLEEEIMGHSKDLVQAVSLGQMLKLVSSVDDKELVQSKLDSSQASYVELQERCRRKAEMLQQALANAQLFGEDEVALMNWLNEVHTRLSEVSVKDYKTDVLEKQCAEQLALHEDIELRKQNVDQAISNGLELLKQTTGDEVVVIQGKLDGIKMRYAEINSMSDNVSKTLDQALTLASKLQHTHEDLSSWLKNVEAELTAFTAQAPVGEQLVQAQDRQKALLKEARDHKPQVDKLNEVSSSLLELVPWRAREGLDKIVTEDNDRYKATSDTIAHHVEQIDAAILKSQQFEQAADTELAWLTEAERKMLSLGEIRLEQDQTTVQLQAQKGFSMDIMRHKDAVDGIVKTGQAIMNSKDEEEKQALKAKIQALLEKYVVVSQLNSERCLQLERAQSLASQFWETYEELWPWLQETRTSFSQLPLASIEYEALRQQQEELRQMRELIAEHKPYIDKMNKTGPQLLELSPVAGVAIREKYTATDQLYAQLKADVKQRAFTLDEAISKSTQFHDKIEPMLESLERIAERLRQPPSISVEVEKIREQITENKVVSADLEKLQPSYDTLKQRGEEMIARSAGADKDISAKAVQDKLDRMVFTWNEIHALMEEREAKLLDVMDLADKFWCDHCALIVTIKDTQDLLRELEEPGVDPSVVKQQQEYLESFKEEIDGLQEELDVVRNLGAELMAACGEPDKPVTKKSIDEVNLAWETLNKAWKERVDRLDEAMQAAVQFQDGLQGMFDWVDIVEHKLGSMSPVGTDLDTVKQQIEELKEFKGEAYQLQMEMERLNHQAGLLLKKVTEEYDRCAIQEPMTELKMLWDNLDEKIINRQHKLEGALLALGQFQHALDELLAWMSNTEELLNEQRKAVGDPKAIEIKLAKHHVLQNDVLAHKSTVEAVNKAGTDLVESTSGEEAAGLQNKLENLTQRWKNILEKTEQRRKQLDSALLQAQGFHGEIEDMQQWLKDTERQLLASKAVGGLPDTAREQLNAHLELCSTMEAKEELYQQLMNKGQQLLTMTPSGQDSNTEQDLCNLQDKWESVQAKVAERKVKLEEALALATEFHNSLQDFINWLTQAEQTLTMSSPASLILETILFQIDEHKVFVTEVNSHRQQIIELDKTGTHLKYFSQKQDVVLIKNLLISVQGRWEKVVQRSVERGRLLDDTRKRAKQFHETWNKLTEWLDDSEKALDSELEIANDPDKIKTQLAQHKEFQKVLGSKHSVYDTTSRTGRALKDKTSLQDDNQKLDDMLSELRDKWDTVCGKSVERQNKLEEALLFSGQFTDALQALIDWLYRVEPQLAEDQPVHGDIDLVLNLIDSHKVFQKELGKRTGSVAALKRSAKDLIESSHEDSSWVKAQMQELSARWETVCARSVSKQTRLEQALSQAEEFHSTVHMLLEWLAEAEQSLRFHGTLPDDEEALGALIDQHKEFMKKQEEKRVGLNKATSMGEAILTICHPDSITTIKHWNTIIKARFEEVQAWARQHQQRLAIALSDLLATKELLEGLLGWLQWAETTLNDKDKEVLPQEIDEIKALIAEHQTFMEEMTRKQPDVDKITKTHKRKAVVGSEPASQSHIPVLEKGRGGRKRSPTQAMYPSSQPPIETKNPRVNLLVSKWQQVWLLALDRRRKLNDAMDRLEELKEFANFDFDVWRKRYMRWMNHKKSRVMDFFRRIDKDQDGKVTRQEFIEGILSSKFPTSRLEMSAVADIFDRDGDGYIDYYEFVAALHPNKEAYKPLTDADKIEDEVTRQVAKCKCPKRFQVEQIGANKYRFYLGNQFGDSQQLRLVRILRSTVMVRVGGGWMALDEFLVKNDPCRVHHHGSKMLRSESNSSITQSPIAKGRTNMELREKFILPEGTTQVMASFRYRGRRSRPSSRAASPNRSNSNHSCPAQHNNPALTSTPKTPQHITRNYDKPWLTNSKPSSPLKSSDSFESQGSSSESIPIQGSKLRLPGYLSGKGFQSGEEQGTLINAAVMKARGQAIGFESRRPGSRPGSKAGSRGSSRRGSDASDFDISDIASVCSDTSEMVGDTSRATPRSSSRQHGGKPSKIPTPQRRSTPSKLAKTSKR</sequence>
<feature type="coiled-coil region" evidence="17">
    <location>
        <begin position="6697"/>
        <end position="6724"/>
    </location>
</feature>
<feature type="compositionally biased region" description="Polar residues" evidence="18">
    <location>
        <begin position="4189"/>
        <end position="4202"/>
    </location>
</feature>
<evidence type="ECO:0000256" key="15">
    <source>
        <dbReference type="ARBA" id="ARBA00023273"/>
    </source>
</evidence>
<feature type="region of interest" description="Disordered" evidence="18">
    <location>
        <begin position="3228"/>
        <end position="3341"/>
    </location>
</feature>
<gene>
    <name evidence="24" type="primary">dst</name>
</gene>
<dbReference type="InterPro" id="IPR002048">
    <property type="entry name" value="EF_hand_dom"/>
</dbReference>
<dbReference type="PROSITE" id="PS00018">
    <property type="entry name" value="EF_HAND_1"/>
    <property type="match status" value="2"/>
</dbReference>
<feature type="compositionally biased region" description="Polar residues" evidence="18">
    <location>
        <begin position="3504"/>
        <end position="3518"/>
    </location>
</feature>
<feature type="coiled-coil region" evidence="17">
    <location>
        <begin position="5445"/>
        <end position="5479"/>
    </location>
</feature>
<feature type="region of interest" description="Disordered" evidence="18">
    <location>
        <begin position="126"/>
        <end position="179"/>
    </location>
</feature>
<feature type="compositionally biased region" description="Polar residues" evidence="18">
    <location>
        <begin position="3380"/>
        <end position="3398"/>
    </location>
</feature>
<evidence type="ECO:0000256" key="9">
    <source>
        <dbReference type="ARBA" id="ARBA00022723"/>
    </source>
</evidence>
<dbReference type="CDD" id="cd00051">
    <property type="entry name" value="EFh"/>
    <property type="match status" value="1"/>
</dbReference>
<feature type="coiled-coil region" evidence="17">
    <location>
        <begin position="1310"/>
        <end position="1340"/>
    </location>
</feature>
<evidence type="ECO:0000256" key="10">
    <source>
        <dbReference type="ARBA" id="ARBA00022737"/>
    </source>
</evidence>
<dbReference type="PROSITE" id="PS50222">
    <property type="entry name" value="EF_HAND_2"/>
    <property type="match status" value="2"/>
</dbReference>
<dbReference type="Pfam" id="PF21097">
    <property type="entry name" value="SR_plectin_7"/>
    <property type="match status" value="1"/>
</dbReference>
<evidence type="ECO:0000256" key="5">
    <source>
        <dbReference type="ARBA" id="ARBA00022475"/>
    </source>
</evidence>
<feature type="compositionally biased region" description="Low complexity" evidence="18">
    <location>
        <begin position="3271"/>
        <end position="3303"/>
    </location>
</feature>
<dbReference type="PROSITE" id="PS50021">
    <property type="entry name" value="CH"/>
    <property type="match status" value="2"/>
</dbReference>
<keyword evidence="15" id="KW-0966">Cell projection</keyword>
<feature type="coiled-coil region" evidence="17">
    <location>
        <begin position="6588"/>
        <end position="6615"/>
    </location>
</feature>
<keyword evidence="6" id="KW-0963">Cytoplasm</keyword>
<reference evidence="24" key="1">
    <citation type="submission" date="2025-08" db="UniProtKB">
        <authorList>
            <consortium name="RefSeq"/>
        </authorList>
    </citation>
    <scope>IDENTIFICATION</scope>
</reference>
<dbReference type="InterPro" id="IPR041573">
    <property type="entry name" value="Desmoplakin_Spectrin-like"/>
</dbReference>
<dbReference type="PROSITE" id="PS00019">
    <property type="entry name" value="ACTININ_1"/>
    <property type="match status" value="1"/>
</dbReference>
<feature type="compositionally biased region" description="Polar residues" evidence="18">
    <location>
        <begin position="3438"/>
        <end position="3454"/>
    </location>
</feature>
<comment type="subcellular location">
    <subcellularLocation>
        <location evidence="1">Cell membrane</location>
    </subcellularLocation>
    <subcellularLocation>
        <location evidence="3">Cell projection</location>
    </subcellularLocation>
    <subcellularLocation>
        <location evidence="2">Cytoplasm</location>
        <location evidence="2">Cytoskeleton</location>
    </subcellularLocation>
</comment>
<dbReference type="SUPFAM" id="SSF46966">
    <property type="entry name" value="Spectrin repeat"/>
    <property type="match status" value="28"/>
</dbReference>
<dbReference type="Pfam" id="PF00681">
    <property type="entry name" value="Plectin"/>
    <property type="match status" value="3"/>
</dbReference>
<feature type="coiled-coil region" evidence="17">
    <location>
        <begin position="4283"/>
        <end position="4324"/>
    </location>
</feature>
<feature type="region of interest" description="Disordered" evidence="18">
    <location>
        <begin position="2310"/>
        <end position="2331"/>
    </location>
</feature>
<keyword evidence="8" id="KW-0493">Microtubule</keyword>
<dbReference type="CDD" id="cd00176">
    <property type="entry name" value="SPEC"/>
    <property type="match status" value="17"/>
</dbReference>
<evidence type="ECO:0000256" key="17">
    <source>
        <dbReference type="SAM" id="Coils"/>
    </source>
</evidence>
<keyword evidence="14" id="KW-0206">Cytoskeleton</keyword>
<dbReference type="Pfam" id="PF17902">
    <property type="entry name" value="SH3_10"/>
    <property type="match status" value="1"/>
</dbReference>
<evidence type="ECO:0000259" key="19">
    <source>
        <dbReference type="PROSITE" id="PS50002"/>
    </source>
</evidence>
<keyword evidence="23" id="KW-1185">Reference proteome</keyword>
<feature type="compositionally biased region" description="Polar residues" evidence="18">
    <location>
        <begin position="7962"/>
        <end position="7972"/>
    </location>
</feature>
<dbReference type="Gene3D" id="1.10.418.10">
    <property type="entry name" value="Calponin-like domain"/>
    <property type="match status" value="2"/>
</dbReference>
<dbReference type="PROSITE" id="PS00020">
    <property type="entry name" value="ACTININ_2"/>
    <property type="match status" value="1"/>
</dbReference>
<dbReference type="PANTHER" id="PTHR23169">
    <property type="entry name" value="ENVOPLAKIN"/>
    <property type="match status" value="1"/>
</dbReference>
<evidence type="ECO:0000256" key="4">
    <source>
        <dbReference type="ARBA" id="ARBA00022443"/>
    </source>
</evidence>
<feature type="compositionally biased region" description="Basic and acidic residues" evidence="18">
    <location>
        <begin position="3474"/>
        <end position="3490"/>
    </location>
</feature>
<dbReference type="InterPro" id="IPR001101">
    <property type="entry name" value="Plectin_repeat"/>
</dbReference>
<dbReference type="SUPFAM" id="SSF75399">
    <property type="entry name" value="Plakin repeat"/>
    <property type="match status" value="3"/>
</dbReference>
<evidence type="ECO:0000256" key="6">
    <source>
        <dbReference type="ARBA" id="ARBA00022490"/>
    </source>
</evidence>
<dbReference type="InterPro" id="IPR003108">
    <property type="entry name" value="GAR_dom"/>
</dbReference>
<dbReference type="InterPro" id="IPR036534">
    <property type="entry name" value="GAR_dom_sf"/>
</dbReference>
<dbReference type="RefSeq" id="XP_045566333.1">
    <property type="nucleotide sequence ID" value="XM_045710377.1"/>
</dbReference>
<feature type="compositionally biased region" description="Low complexity" evidence="18">
    <location>
        <begin position="7804"/>
        <end position="7816"/>
    </location>
</feature>
<feature type="compositionally biased region" description="Low complexity" evidence="18">
    <location>
        <begin position="7921"/>
        <end position="7931"/>
    </location>
</feature>
<evidence type="ECO:0000256" key="8">
    <source>
        <dbReference type="ARBA" id="ARBA00022701"/>
    </source>
</evidence>
<dbReference type="InterPro" id="IPR041615">
    <property type="entry name" value="Desmoplakin_SH3"/>
</dbReference>
<dbReference type="Pfam" id="PF00435">
    <property type="entry name" value="Spectrin"/>
    <property type="match status" value="20"/>
</dbReference>
<feature type="compositionally biased region" description="Polar residues" evidence="18">
    <location>
        <begin position="127"/>
        <end position="153"/>
    </location>
</feature>
<feature type="region of interest" description="Disordered" evidence="18">
    <location>
        <begin position="3125"/>
        <end position="3196"/>
    </location>
</feature>
<feature type="compositionally biased region" description="Low complexity" evidence="18">
    <location>
        <begin position="3231"/>
        <end position="3242"/>
    </location>
</feature>
<dbReference type="SMART" id="SM00054">
    <property type="entry name" value="EFh"/>
    <property type="match status" value="2"/>
</dbReference>
<feature type="compositionally biased region" description="Low complexity" evidence="18">
    <location>
        <begin position="3455"/>
        <end position="3465"/>
    </location>
</feature>
<dbReference type="Pfam" id="PF21020">
    <property type="entry name" value="Spectrin_4"/>
    <property type="match status" value="1"/>
</dbReference>
<evidence type="ECO:0000256" key="7">
    <source>
        <dbReference type="ARBA" id="ARBA00022553"/>
    </source>
</evidence>
<dbReference type="Pfam" id="PF00307">
    <property type="entry name" value="CH"/>
    <property type="match status" value="2"/>
</dbReference>
<feature type="region of interest" description="Disordered" evidence="18">
    <location>
        <begin position="7913"/>
        <end position="7998"/>
    </location>
</feature>
<dbReference type="SMART" id="SM00250">
    <property type="entry name" value="PLEC"/>
    <property type="match status" value="10"/>
</dbReference>
<feature type="coiled-coil region" evidence="17">
    <location>
        <begin position="4653"/>
        <end position="4718"/>
    </location>
</feature>
<feature type="coiled-coil region" evidence="17">
    <location>
        <begin position="1708"/>
        <end position="1735"/>
    </location>
</feature>
<keyword evidence="11" id="KW-0106">Calcium</keyword>
<evidence type="ECO:0000256" key="3">
    <source>
        <dbReference type="ARBA" id="ARBA00004316"/>
    </source>
</evidence>
<dbReference type="SMART" id="SM00150">
    <property type="entry name" value="SPEC"/>
    <property type="match status" value="34"/>
</dbReference>
<feature type="region of interest" description="Disordered" evidence="18">
    <location>
        <begin position="7794"/>
        <end position="7875"/>
    </location>
</feature>
<dbReference type="Gene3D" id="3.90.1290.10">
    <property type="entry name" value="Plakin repeat"/>
    <property type="match status" value="3"/>
</dbReference>
<dbReference type="InterPro" id="IPR018247">
    <property type="entry name" value="EF_Hand_1_Ca_BS"/>
</dbReference>
<feature type="compositionally biased region" description="Polar residues" evidence="18">
    <location>
        <begin position="2353"/>
        <end position="2375"/>
    </location>
</feature>
<keyword evidence="9" id="KW-0479">Metal-binding</keyword>
<feature type="compositionally biased region" description="Polar residues" evidence="18">
    <location>
        <begin position="2321"/>
        <end position="2331"/>
    </location>
</feature>
<feature type="region of interest" description="Disordered" evidence="18">
    <location>
        <begin position="53"/>
        <end position="113"/>
    </location>
</feature>
<feature type="domain" description="Calponin-homology (CH)" evidence="20">
    <location>
        <begin position="360"/>
        <end position="464"/>
    </location>
</feature>
<feature type="compositionally biased region" description="Polar residues" evidence="18">
    <location>
        <begin position="7757"/>
        <end position="7767"/>
    </location>
</feature>
<feature type="compositionally biased region" description="Low complexity" evidence="18">
    <location>
        <begin position="7850"/>
        <end position="7875"/>
    </location>
</feature>
<dbReference type="PROSITE" id="PS50002">
    <property type="entry name" value="SH3"/>
    <property type="match status" value="1"/>
</dbReference>
<dbReference type="SUPFAM" id="SSF143575">
    <property type="entry name" value="GAS2 domain-like"/>
    <property type="match status" value="1"/>
</dbReference>
<feature type="coiled-coil region" evidence="17">
    <location>
        <begin position="945"/>
        <end position="972"/>
    </location>
</feature>
<feature type="compositionally biased region" description="Polar residues" evidence="18">
    <location>
        <begin position="4218"/>
        <end position="4234"/>
    </location>
</feature>
<evidence type="ECO:0000313" key="23">
    <source>
        <dbReference type="Proteomes" id="UP001652741"/>
    </source>
</evidence>
<organism evidence="23 24">
    <name type="scientific">Salmo salar</name>
    <name type="common">Atlantic salmon</name>
    <dbReference type="NCBI Taxonomy" id="8030"/>
    <lineage>
        <taxon>Eukaryota</taxon>
        <taxon>Metazoa</taxon>
        <taxon>Chordata</taxon>
        <taxon>Craniata</taxon>
        <taxon>Vertebrata</taxon>
        <taxon>Euteleostomi</taxon>
        <taxon>Actinopterygii</taxon>
        <taxon>Neopterygii</taxon>
        <taxon>Teleostei</taxon>
        <taxon>Protacanthopterygii</taxon>
        <taxon>Salmoniformes</taxon>
        <taxon>Salmonidae</taxon>
        <taxon>Salmoninae</taxon>
        <taxon>Salmo</taxon>
    </lineage>
</organism>
<evidence type="ECO:0000256" key="12">
    <source>
        <dbReference type="ARBA" id="ARBA00023136"/>
    </source>
</evidence>
<dbReference type="Gene3D" id="1.20.58.1060">
    <property type="match status" value="1"/>
</dbReference>
<keyword evidence="13" id="KW-0009">Actin-binding</keyword>
<dbReference type="Gene3D" id="3.30.920.20">
    <property type="entry name" value="Gas2-like domain"/>
    <property type="match status" value="1"/>
</dbReference>
<feature type="domain" description="Calponin-homology (CH)" evidence="20">
    <location>
        <begin position="211"/>
        <end position="347"/>
    </location>
</feature>
<feature type="compositionally biased region" description="Basic and acidic residues" evidence="18">
    <location>
        <begin position="1631"/>
        <end position="1651"/>
    </location>
</feature>
<feature type="compositionally biased region" description="Basic and acidic residues" evidence="18">
    <location>
        <begin position="3414"/>
        <end position="3431"/>
    </location>
</feature>
<dbReference type="InterPro" id="IPR002017">
    <property type="entry name" value="Spectrin_repeat"/>
</dbReference>
<dbReference type="InterPro" id="IPR018159">
    <property type="entry name" value="Spectrin/alpha-actinin"/>
</dbReference>
<feature type="region of interest" description="Disordered" evidence="18">
    <location>
        <begin position="2350"/>
        <end position="2376"/>
    </location>
</feature>
<dbReference type="Proteomes" id="UP001652741">
    <property type="component" value="Chromosome ssa28"/>
</dbReference>
<feature type="compositionally biased region" description="Polar residues" evidence="18">
    <location>
        <begin position="2718"/>
        <end position="2728"/>
    </location>
</feature>
<dbReference type="Gene3D" id="1.20.58.60">
    <property type="match status" value="31"/>
</dbReference>
<dbReference type="InterPro" id="IPR049538">
    <property type="entry name" value="PCN-like_spectrin-like_rpt"/>
</dbReference>
<name>A0ABM3E5I3_SALSA</name>
<evidence type="ECO:0000259" key="21">
    <source>
        <dbReference type="PROSITE" id="PS50222"/>
    </source>
</evidence>
<feature type="region of interest" description="Disordered" evidence="18">
    <location>
        <begin position="2596"/>
        <end position="2616"/>
    </location>
</feature>
<feature type="domain" description="SH3" evidence="19">
    <location>
        <begin position="1091"/>
        <end position="1148"/>
    </location>
</feature>
<dbReference type="SUPFAM" id="SSF47473">
    <property type="entry name" value="EF-hand"/>
    <property type="match status" value="1"/>
</dbReference>
<evidence type="ECO:0000256" key="16">
    <source>
        <dbReference type="PROSITE-ProRule" id="PRU00192"/>
    </source>
</evidence>
<feature type="region of interest" description="Disordered" evidence="18">
    <location>
        <begin position="2699"/>
        <end position="2729"/>
    </location>
</feature>
<feature type="region of interest" description="Disordered" evidence="18">
    <location>
        <begin position="3651"/>
        <end position="3673"/>
    </location>
</feature>
<dbReference type="Gene3D" id="1.10.238.10">
    <property type="entry name" value="EF-hand"/>
    <property type="match status" value="1"/>
</dbReference>
<evidence type="ECO:0000313" key="24">
    <source>
        <dbReference type="RefSeq" id="XP_045566333.1"/>
    </source>
</evidence>
<dbReference type="InterPro" id="IPR001715">
    <property type="entry name" value="CH_dom"/>
</dbReference>
<feature type="region of interest" description="Disordered" evidence="18">
    <location>
        <begin position="7750"/>
        <end position="7771"/>
    </location>
</feature>
<feature type="domain" description="EF-hand" evidence="21">
    <location>
        <begin position="7628"/>
        <end position="7663"/>
    </location>
</feature>
<feature type="domain" description="GAR" evidence="22">
    <location>
        <begin position="7668"/>
        <end position="7746"/>
    </location>
</feature>
<feature type="compositionally biased region" description="Polar residues" evidence="18">
    <location>
        <begin position="3326"/>
        <end position="3341"/>
    </location>
</feature>
<feature type="region of interest" description="Disordered" evidence="18">
    <location>
        <begin position="4174"/>
        <end position="4238"/>
    </location>
</feature>
<feature type="region of interest" description="Disordered" evidence="18">
    <location>
        <begin position="3380"/>
        <end position="3528"/>
    </location>
</feature>
<feature type="compositionally biased region" description="Low complexity" evidence="18">
    <location>
        <begin position="3148"/>
        <end position="3173"/>
    </location>
</feature>
<accession>A0ABM3E5I3</accession>
<dbReference type="Gene3D" id="2.30.30.40">
    <property type="entry name" value="SH3 Domains"/>
    <property type="match status" value="1"/>
</dbReference>
<evidence type="ECO:0000256" key="2">
    <source>
        <dbReference type="ARBA" id="ARBA00004245"/>
    </source>
</evidence>
<evidence type="ECO:0000256" key="14">
    <source>
        <dbReference type="ARBA" id="ARBA00023212"/>
    </source>
</evidence>
<feature type="region of interest" description="Disordered" evidence="18">
    <location>
        <begin position="1631"/>
        <end position="1683"/>
    </location>
</feature>
<keyword evidence="12" id="KW-0472">Membrane</keyword>
<dbReference type="InterPro" id="IPR035915">
    <property type="entry name" value="Plakin_repeat_sf"/>
</dbReference>
<dbReference type="InterPro" id="IPR036872">
    <property type="entry name" value="CH_dom_sf"/>
</dbReference>
<evidence type="ECO:0000259" key="22">
    <source>
        <dbReference type="PROSITE" id="PS51460"/>
    </source>
</evidence>
<feature type="coiled-coil region" evidence="17">
    <location>
        <begin position="4106"/>
        <end position="4161"/>
    </location>
</feature>
<feature type="compositionally biased region" description="Basic residues" evidence="18">
    <location>
        <begin position="76"/>
        <end position="86"/>
    </location>
</feature>
<keyword evidence="7" id="KW-0597">Phosphoprotein</keyword>
<dbReference type="Pfam" id="PF02187">
    <property type="entry name" value="GAS2"/>
    <property type="match status" value="1"/>
</dbReference>
<feature type="domain" description="EF-hand" evidence="21">
    <location>
        <begin position="7592"/>
        <end position="7627"/>
    </location>
</feature>
<feature type="compositionally biased region" description="Basic and acidic residues" evidence="18">
    <location>
        <begin position="58"/>
        <end position="75"/>
    </location>
</feature>
<evidence type="ECO:0000259" key="20">
    <source>
        <dbReference type="PROSITE" id="PS50021"/>
    </source>
</evidence>
<feature type="region of interest" description="Disordered" evidence="18">
    <location>
        <begin position="7511"/>
        <end position="7534"/>
    </location>
</feature>
<dbReference type="InterPro" id="IPR001452">
    <property type="entry name" value="SH3_domain"/>
</dbReference>
<evidence type="ECO:0000256" key="1">
    <source>
        <dbReference type="ARBA" id="ARBA00004236"/>
    </source>
</evidence>
<feature type="coiled-coil region" evidence="17">
    <location>
        <begin position="5171"/>
        <end position="5201"/>
    </location>
</feature>
<dbReference type="PROSITE" id="PS51460">
    <property type="entry name" value="GAR"/>
    <property type="match status" value="1"/>
</dbReference>
<dbReference type="SMART" id="SM00243">
    <property type="entry name" value="GAS2"/>
    <property type="match status" value="1"/>
</dbReference>
<dbReference type="SUPFAM" id="SSF47576">
    <property type="entry name" value="Calponin-homology domain, CH-domain"/>
    <property type="match status" value="1"/>
</dbReference>
<dbReference type="Pfam" id="PF18373">
    <property type="entry name" value="Spectrin_2"/>
    <property type="match status" value="1"/>
</dbReference>
<feature type="compositionally biased region" description="Polar residues" evidence="18">
    <location>
        <begin position="7817"/>
        <end position="7839"/>
    </location>
</feature>
<feature type="coiled-coil region" evidence="17">
    <location>
        <begin position="4745"/>
        <end position="4772"/>
    </location>
</feature>
<dbReference type="Pfam" id="PF21019">
    <property type="entry name" value="Spectrin_3"/>
    <property type="match status" value="1"/>
</dbReference>
<keyword evidence="4 16" id="KW-0728">SH3 domain</keyword>
<dbReference type="Pfam" id="PF13499">
    <property type="entry name" value="EF-hand_7"/>
    <property type="match status" value="1"/>
</dbReference>